<proteinExistence type="inferred from homology"/>
<evidence type="ECO:0000256" key="3">
    <source>
        <dbReference type="ARBA" id="ARBA00022448"/>
    </source>
</evidence>
<feature type="transmembrane region" description="Helical" evidence="9">
    <location>
        <begin position="57"/>
        <end position="78"/>
    </location>
</feature>
<keyword evidence="4 9" id="KW-0812">Transmembrane</keyword>
<dbReference type="InterPro" id="IPR038377">
    <property type="entry name" value="Na/Glc_symporter_sf"/>
</dbReference>
<dbReference type="CDD" id="cd11476">
    <property type="entry name" value="SLC5sbd_DUR3"/>
    <property type="match status" value="1"/>
</dbReference>
<keyword evidence="11" id="KW-1185">Reference proteome</keyword>
<evidence type="ECO:0000256" key="9">
    <source>
        <dbReference type="SAM" id="Phobius"/>
    </source>
</evidence>
<evidence type="ECO:0008006" key="12">
    <source>
        <dbReference type="Google" id="ProtNLM"/>
    </source>
</evidence>
<sequence length="662" mass="71291">MASDALFPIFSQGVGYGIVIGLGAVFAILMSLTTFALKKYMSEVQDSEMYLTAKRSVRSGLIASSVVSSWTLSATLLSTTNFGYLYGIAATFWFGAGCSVPILTFAVLAIELKRKAPNAHTFLELVKHRYGAPGHIVLAIYSLIYQIFISVNLLVGGAAVFHLTTGMHQVAVCFLFPLGVSVYTFVGGIKATFLTEWVHTVILFIIMLVSMFVMYATSSHVGSPGRMWELLRAASEIRPVEGNAEGQLLTMKSVYGGLVGLTFLGGGFSATVDSQLFQKAIAADPKSTVAGYLLGALCWFTIPFCIATTFGLGAAALENTPAWPTYPELMSADTIANALQMPYVAYAILGKGGVVAVLLMLFQAITSALSSETVAVTSLVTYDFYRAYIKPSATGKELIFVSHVAVVVYSILVALVAVGLCYAHFSVSFIVTAIGIIIDGAVIPSACTLFWRKQSKYAVTLVPILSSIASIGTWIGVAYRREGVVSVATLSGFYPCVAGNMLALTAPIVLTPLVTYLKPENYDFAKFREIELVDDSAIRDGVSAKPPAGSEKRNDISEAEPGTSSTQEQERADLLRARNIALGAALFIAISMTILWPIPMYGTGYIFSKGFFTGWIVFTFIWGFFGAVTITCFPLWQSRRQIVAFLTAVFGGLSNRKQEEVI</sequence>
<keyword evidence="3" id="KW-0813">Transport</keyword>
<dbReference type="AlphaFoldDB" id="A0A0U5GP05"/>
<dbReference type="Pfam" id="PF00474">
    <property type="entry name" value="SSF"/>
    <property type="match status" value="1"/>
</dbReference>
<dbReference type="STRING" id="454130.A0A0U5GP05"/>
<evidence type="ECO:0000256" key="7">
    <source>
        <dbReference type="RuleBase" id="RU362091"/>
    </source>
</evidence>
<dbReference type="GO" id="GO:0015606">
    <property type="term" value="F:spermidine transmembrane transporter activity"/>
    <property type="evidence" value="ECO:0007669"/>
    <property type="project" value="TreeGrafter"/>
</dbReference>
<comment type="subcellular location">
    <subcellularLocation>
        <location evidence="1">Membrane</location>
        <topology evidence="1">Multi-pass membrane protein</topology>
    </subcellularLocation>
</comment>
<feature type="region of interest" description="Disordered" evidence="8">
    <location>
        <begin position="541"/>
        <end position="568"/>
    </location>
</feature>
<dbReference type="Gene3D" id="1.20.1730.10">
    <property type="entry name" value="Sodium/glucose cotransporter"/>
    <property type="match status" value="1"/>
</dbReference>
<feature type="transmembrane region" description="Helical" evidence="9">
    <location>
        <begin position="136"/>
        <end position="161"/>
    </location>
</feature>
<accession>A0A0U5GP05</accession>
<reference evidence="11" key="1">
    <citation type="journal article" date="2016" name="Genome Announc.">
        <title>Draft genome sequences of fungus Aspergillus calidoustus.</title>
        <authorList>
            <person name="Horn F."/>
            <person name="Linde J."/>
            <person name="Mattern D.J."/>
            <person name="Walther G."/>
            <person name="Guthke R."/>
            <person name="Scherlach K."/>
            <person name="Martin K."/>
            <person name="Brakhage A.A."/>
            <person name="Petzke L."/>
            <person name="Valiante V."/>
        </authorList>
    </citation>
    <scope>NUCLEOTIDE SEQUENCE [LARGE SCALE GENOMIC DNA]</scope>
    <source>
        <strain evidence="11">SF006504</strain>
    </source>
</reference>
<dbReference type="OrthoDB" id="6132759at2759"/>
<dbReference type="GO" id="GO:0015204">
    <property type="term" value="F:urea transmembrane transporter activity"/>
    <property type="evidence" value="ECO:0007669"/>
    <property type="project" value="InterPro"/>
</dbReference>
<feature type="transmembrane region" description="Helical" evidence="9">
    <location>
        <begin position="343"/>
        <end position="362"/>
    </location>
</feature>
<comment type="similarity">
    <text evidence="2 7">Belongs to the sodium:solute symporter (SSF) (TC 2.A.21) family.</text>
</comment>
<keyword evidence="6 9" id="KW-0472">Membrane</keyword>
<name>A0A0U5GP05_ASPCI</name>
<feature type="transmembrane region" description="Helical" evidence="9">
    <location>
        <begin position="198"/>
        <end position="217"/>
    </location>
</feature>
<feature type="transmembrane region" description="Helical" evidence="9">
    <location>
        <begin position="398"/>
        <end position="420"/>
    </location>
</feature>
<evidence type="ECO:0000256" key="8">
    <source>
        <dbReference type="SAM" id="MobiDB-lite"/>
    </source>
</evidence>
<dbReference type="EMBL" id="CDMC01000006">
    <property type="protein sequence ID" value="CEN60879.1"/>
    <property type="molecule type" value="Genomic_DNA"/>
</dbReference>
<evidence type="ECO:0000256" key="4">
    <source>
        <dbReference type="ARBA" id="ARBA00022692"/>
    </source>
</evidence>
<feature type="transmembrane region" description="Helical" evidence="9">
    <location>
        <begin position="611"/>
        <end position="636"/>
    </location>
</feature>
<dbReference type="InterPro" id="IPR031155">
    <property type="entry name" value="DUR"/>
</dbReference>
<evidence type="ECO:0000256" key="5">
    <source>
        <dbReference type="ARBA" id="ARBA00022989"/>
    </source>
</evidence>
<dbReference type="PANTHER" id="PTHR46154">
    <property type="match status" value="1"/>
</dbReference>
<evidence type="ECO:0000313" key="11">
    <source>
        <dbReference type="Proteomes" id="UP000054771"/>
    </source>
</evidence>
<feature type="transmembrane region" description="Helical" evidence="9">
    <location>
        <begin position="580"/>
        <end position="599"/>
    </location>
</feature>
<feature type="transmembrane region" description="Helical" evidence="9">
    <location>
        <begin position="292"/>
        <end position="317"/>
    </location>
</feature>
<keyword evidence="5 9" id="KW-1133">Transmembrane helix</keyword>
<dbReference type="OMA" id="TIMWRKQ"/>
<feature type="transmembrane region" description="Helical" evidence="9">
    <location>
        <begin position="458"/>
        <end position="477"/>
    </location>
</feature>
<evidence type="ECO:0000313" key="10">
    <source>
        <dbReference type="EMBL" id="CEN60879.1"/>
    </source>
</evidence>
<feature type="transmembrane region" description="Helical" evidence="9">
    <location>
        <begin position="14"/>
        <end position="37"/>
    </location>
</feature>
<feature type="transmembrane region" description="Helical" evidence="9">
    <location>
        <begin position="426"/>
        <end position="451"/>
    </location>
</feature>
<gene>
    <name evidence="10" type="ORF">ASPCAL07551</name>
</gene>
<feature type="transmembrane region" description="Helical" evidence="9">
    <location>
        <begin position="497"/>
        <end position="517"/>
    </location>
</feature>
<protein>
    <recommendedName>
        <fullName evidence="12">Urea active transporter</fullName>
    </recommendedName>
</protein>
<evidence type="ECO:0000256" key="1">
    <source>
        <dbReference type="ARBA" id="ARBA00004141"/>
    </source>
</evidence>
<dbReference type="PANTHER" id="PTHR46154:SF4">
    <property type="entry name" value="UREA ACTIVE TRANSPORTER"/>
    <property type="match status" value="1"/>
</dbReference>
<feature type="transmembrane region" description="Helical" evidence="9">
    <location>
        <begin position="254"/>
        <end position="272"/>
    </location>
</feature>
<dbReference type="GO" id="GO:0015489">
    <property type="term" value="F:putrescine transmembrane transporter activity"/>
    <property type="evidence" value="ECO:0007669"/>
    <property type="project" value="TreeGrafter"/>
</dbReference>
<feature type="transmembrane region" description="Helical" evidence="9">
    <location>
        <begin position="84"/>
        <end position="110"/>
    </location>
</feature>
<feature type="transmembrane region" description="Helical" evidence="9">
    <location>
        <begin position="167"/>
        <end position="186"/>
    </location>
</feature>
<evidence type="ECO:0000256" key="2">
    <source>
        <dbReference type="ARBA" id="ARBA00006434"/>
    </source>
</evidence>
<evidence type="ECO:0000256" key="6">
    <source>
        <dbReference type="ARBA" id="ARBA00023136"/>
    </source>
</evidence>
<dbReference type="PROSITE" id="PS50283">
    <property type="entry name" value="NA_SOLUT_SYMP_3"/>
    <property type="match status" value="1"/>
</dbReference>
<dbReference type="InterPro" id="IPR001734">
    <property type="entry name" value="Na/solute_symporter"/>
</dbReference>
<dbReference type="Proteomes" id="UP000054771">
    <property type="component" value="Unassembled WGS sequence"/>
</dbReference>
<organism evidence="10 11">
    <name type="scientific">Aspergillus calidoustus</name>
    <dbReference type="NCBI Taxonomy" id="454130"/>
    <lineage>
        <taxon>Eukaryota</taxon>
        <taxon>Fungi</taxon>
        <taxon>Dikarya</taxon>
        <taxon>Ascomycota</taxon>
        <taxon>Pezizomycotina</taxon>
        <taxon>Eurotiomycetes</taxon>
        <taxon>Eurotiomycetidae</taxon>
        <taxon>Eurotiales</taxon>
        <taxon>Aspergillaceae</taxon>
        <taxon>Aspergillus</taxon>
        <taxon>Aspergillus subgen. Nidulantes</taxon>
    </lineage>
</organism>
<dbReference type="GO" id="GO:0005886">
    <property type="term" value="C:plasma membrane"/>
    <property type="evidence" value="ECO:0007669"/>
    <property type="project" value="TreeGrafter"/>
</dbReference>